<accession>A0A3N1PF66</accession>
<evidence type="ECO:0000313" key="3">
    <source>
        <dbReference type="EMBL" id="ROQ30594.1"/>
    </source>
</evidence>
<evidence type="ECO:0000256" key="1">
    <source>
        <dbReference type="SAM" id="Phobius"/>
    </source>
</evidence>
<dbReference type="PANTHER" id="PTHR30441">
    <property type="entry name" value="DUF748 DOMAIN-CONTAINING PROTEIN"/>
    <property type="match status" value="1"/>
</dbReference>
<keyword evidence="1" id="KW-1133">Transmembrane helix</keyword>
<protein>
    <submittedName>
        <fullName evidence="3">AsmA protein</fullName>
    </submittedName>
</protein>
<dbReference type="GO" id="GO:0090313">
    <property type="term" value="P:regulation of protein targeting to membrane"/>
    <property type="evidence" value="ECO:0007669"/>
    <property type="project" value="TreeGrafter"/>
</dbReference>
<sequence length="691" mass="72658">MKAGKILAIVVGVVLVLVIALVGFILSIDPNSYKGEIQKAVQENTGRELKLDGDLGWTFFPSIGLSIEKAAVSEPDGFAKGTTAQIGDAKVSVKLMPLLSGNVEVNGVTLSDVVVNIKPADTAQATQPEAKPDAQTAPGAPDLSALKKLNLGSIALNNIQVNMLDAKGKTTQQLVLDEMTLDGFAPGGDSSLHARLHTLGAQQAVATLDAQVKFNDQLTAITLPRLAATVKLSGDGFAKPIETQFASKGELNLAAGTLTMDSLQLDLGNLVLTGKLAAKSLFADPMASGSLKIEKTDLRGLAERLGIALPERADNSTLSDFALGFDWQYGQKKAALTNLAGNLDQTKISGSAKVDVATAVPDLALTLALDKFDADRYLPPEADKPATANAPAETAGPQIEPDLSALRGFKASADFSLGALTIKHVKMQDISLKASNDRGQLALAPLSAKLYSGAIKLSAQLDARKQPARLAVQNELSGVQIEPLLKDFMQSDKPLLAGTTSTKASITAIGLTPNSITESLNGSADFQFRDGAVYGINVAHELRKAGAILKGQSAPQEDSKKTDFAELSGSATFKDGKMNNPDLLLSSPLLRVTGAGDIDLPKKTLDYAVAAKVVGTLKGQDGKSMDELNGITLPIKITGSFDDPKVRPDMDALLKGKAKEKLDAEKDKVKDKLKDKLGEKLGDLFKKKEGN</sequence>
<gene>
    <name evidence="3" type="ORF">EDC28_101280</name>
</gene>
<dbReference type="EMBL" id="RJUL01000001">
    <property type="protein sequence ID" value="ROQ30594.1"/>
    <property type="molecule type" value="Genomic_DNA"/>
</dbReference>
<evidence type="ECO:0000259" key="2">
    <source>
        <dbReference type="Pfam" id="PF05170"/>
    </source>
</evidence>
<keyword evidence="1" id="KW-0812">Transmembrane</keyword>
<feature type="transmembrane region" description="Helical" evidence="1">
    <location>
        <begin position="7"/>
        <end position="28"/>
    </location>
</feature>
<proteinExistence type="predicted"/>
<dbReference type="RefSeq" id="WP_170163991.1">
    <property type="nucleotide sequence ID" value="NZ_RJUL01000001.1"/>
</dbReference>
<comment type="caution">
    <text evidence="3">The sequence shown here is derived from an EMBL/GenBank/DDBJ whole genome shotgun (WGS) entry which is preliminary data.</text>
</comment>
<feature type="domain" description="AsmA" evidence="2">
    <location>
        <begin position="2"/>
        <end position="583"/>
    </location>
</feature>
<dbReference type="PANTHER" id="PTHR30441:SF4">
    <property type="entry name" value="PROTEIN ASMA"/>
    <property type="match status" value="1"/>
</dbReference>
<reference evidence="3 4" key="1">
    <citation type="submission" date="2018-11" db="EMBL/GenBank/DDBJ databases">
        <title>Genomic Encyclopedia of Type Strains, Phase IV (KMG-IV): sequencing the most valuable type-strain genomes for metagenomic binning, comparative biology and taxonomic classification.</title>
        <authorList>
            <person name="Goeker M."/>
        </authorList>
    </citation>
    <scope>NUCLEOTIDE SEQUENCE [LARGE SCALE GENOMIC DNA]</scope>
    <source>
        <strain evidence="3 4">DSM 21945</strain>
    </source>
</reference>
<dbReference type="Pfam" id="PF05170">
    <property type="entry name" value="AsmA"/>
    <property type="match status" value="1"/>
</dbReference>
<dbReference type="AlphaFoldDB" id="A0A3N1PF66"/>
<name>A0A3N1PF66_9GAMM</name>
<dbReference type="InterPro" id="IPR007844">
    <property type="entry name" value="AsmA"/>
</dbReference>
<dbReference type="Proteomes" id="UP000268033">
    <property type="component" value="Unassembled WGS sequence"/>
</dbReference>
<keyword evidence="4" id="KW-1185">Reference proteome</keyword>
<evidence type="ECO:0000313" key="4">
    <source>
        <dbReference type="Proteomes" id="UP000268033"/>
    </source>
</evidence>
<dbReference type="GO" id="GO:0005886">
    <property type="term" value="C:plasma membrane"/>
    <property type="evidence" value="ECO:0007669"/>
    <property type="project" value="TreeGrafter"/>
</dbReference>
<organism evidence="3 4">
    <name type="scientific">Gallaecimonas pentaromativorans</name>
    <dbReference type="NCBI Taxonomy" id="584787"/>
    <lineage>
        <taxon>Bacteria</taxon>
        <taxon>Pseudomonadati</taxon>
        <taxon>Pseudomonadota</taxon>
        <taxon>Gammaproteobacteria</taxon>
        <taxon>Enterobacterales</taxon>
        <taxon>Gallaecimonadaceae</taxon>
        <taxon>Gallaecimonas</taxon>
    </lineage>
</organism>
<keyword evidence="1" id="KW-0472">Membrane</keyword>
<dbReference type="STRING" id="584787.GCA_001247655_01873"/>
<dbReference type="InterPro" id="IPR052894">
    <property type="entry name" value="AsmA-related"/>
</dbReference>